<accession>A0A0C3H017</accession>
<sequence>MSLPSYSELELGLVISEVQLSSETLSAHGHALQRGPFGVFRREVDSPLTGSFPHSTMPAPETSPEEQIKPWSADSHPPEAQDSFVDDFHRANLPVCADASFLYDVTSSIVLDHVSPLSISSDDLSDTGPLLSDPRTPAQRSLSPELNLFSSVKQCELFHHWRRYLSRLMIPFATENPYLTIITPMAELADPDSIDSANSAVFWSILAVSAFSKARMVQESSEYTKLGEACYAKSLNILSRCFSSHSPNQGVVVLAAITMNSLIDVFRPLPDSRNNWQLHLQAGRQWMRSQELEFLSHGPNVSILIELIMLVEVLGFSGKRQLEPSLYESLLVVEYSRIERFKLRIPALESSYNLDRMFALPLNIFESIIWTNLLVHQGADARQEEIEALGSQIASSDPAFFHYNRLPDASDEHARMCVRHLFYYASDIYYERQLLHTPVADVQWIVTAAIPYVQGFLSHEHELQGPCLSWPIFIIAAEATDPEIWKLIVAFFDLDRPRQIGNYSGAKEVLLELRRRREDMHPADASLDWTNVMRDMGFDILLV</sequence>
<dbReference type="GO" id="GO:0005634">
    <property type="term" value="C:nucleus"/>
    <property type="evidence" value="ECO:0007669"/>
    <property type="project" value="UniProtKB-SubCell"/>
</dbReference>
<evidence type="ECO:0000256" key="2">
    <source>
        <dbReference type="ARBA" id="ARBA00023242"/>
    </source>
</evidence>
<dbReference type="EMBL" id="KN832886">
    <property type="protein sequence ID" value="KIM95846.1"/>
    <property type="molecule type" value="Genomic_DNA"/>
</dbReference>
<name>A0A0C3H017_OIDMZ</name>
<evidence type="ECO:0000313" key="5">
    <source>
        <dbReference type="Proteomes" id="UP000054321"/>
    </source>
</evidence>
<keyword evidence="5" id="KW-1185">Reference proteome</keyword>
<dbReference type="GO" id="GO:0003700">
    <property type="term" value="F:DNA-binding transcription factor activity"/>
    <property type="evidence" value="ECO:0007669"/>
    <property type="project" value="TreeGrafter"/>
</dbReference>
<dbReference type="InParanoid" id="A0A0C3H017"/>
<proteinExistence type="predicted"/>
<evidence type="ECO:0000256" key="3">
    <source>
        <dbReference type="SAM" id="MobiDB-lite"/>
    </source>
</evidence>
<evidence type="ECO:0000313" key="4">
    <source>
        <dbReference type="EMBL" id="KIM95846.1"/>
    </source>
</evidence>
<dbReference type="PANTHER" id="PTHR37534">
    <property type="entry name" value="TRANSCRIPTIONAL ACTIVATOR PROTEIN UGA3"/>
    <property type="match status" value="1"/>
</dbReference>
<protein>
    <recommendedName>
        <fullName evidence="6">Transcription factor domain-containing protein</fullName>
    </recommendedName>
</protein>
<comment type="subcellular location">
    <subcellularLocation>
        <location evidence="1">Nucleus</location>
    </subcellularLocation>
</comment>
<dbReference type="Pfam" id="PF11951">
    <property type="entry name" value="Fungal_trans_2"/>
    <property type="match status" value="1"/>
</dbReference>
<dbReference type="GO" id="GO:0045944">
    <property type="term" value="P:positive regulation of transcription by RNA polymerase II"/>
    <property type="evidence" value="ECO:0007669"/>
    <property type="project" value="TreeGrafter"/>
</dbReference>
<keyword evidence="2" id="KW-0539">Nucleus</keyword>
<dbReference type="AlphaFoldDB" id="A0A0C3H017"/>
<dbReference type="GO" id="GO:0000976">
    <property type="term" value="F:transcription cis-regulatory region binding"/>
    <property type="evidence" value="ECO:0007669"/>
    <property type="project" value="TreeGrafter"/>
</dbReference>
<dbReference type="PANTHER" id="PTHR37534:SF49">
    <property type="entry name" value="LYSINE BIOSYNTHESIS REGULATORY PROTEIN LYS14"/>
    <property type="match status" value="1"/>
</dbReference>
<dbReference type="HOGENOM" id="CLU_501608_0_0_1"/>
<dbReference type="STRING" id="913774.A0A0C3H017"/>
<evidence type="ECO:0008006" key="6">
    <source>
        <dbReference type="Google" id="ProtNLM"/>
    </source>
</evidence>
<dbReference type="Proteomes" id="UP000054321">
    <property type="component" value="Unassembled WGS sequence"/>
</dbReference>
<dbReference type="InterPro" id="IPR021858">
    <property type="entry name" value="Fun_TF"/>
</dbReference>
<reference evidence="5" key="2">
    <citation type="submission" date="2015-01" db="EMBL/GenBank/DDBJ databases">
        <title>Evolutionary Origins and Diversification of the Mycorrhizal Mutualists.</title>
        <authorList>
            <consortium name="DOE Joint Genome Institute"/>
            <consortium name="Mycorrhizal Genomics Consortium"/>
            <person name="Kohler A."/>
            <person name="Kuo A."/>
            <person name="Nagy L.G."/>
            <person name="Floudas D."/>
            <person name="Copeland A."/>
            <person name="Barry K.W."/>
            <person name="Cichocki N."/>
            <person name="Veneault-Fourrey C."/>
            <person name="LaButti K."/>
            <person name="Lindquist E.A."/>
            <person name="Lipzen A."/>
            <person name="Lundell T."/>
            <person name="Morin E."/>
            <person name="Murat C."/>
            <person name="Riley R."/>
            <person name="Ohm R."/>
            <person name="Sun H."/>
            <person name="Tunlid A."/>
            <person name="Henrissat B."/>
            <person name="Grigoriev I.V."/>
            <person name="Hibbett D.S."/>
            <person name="Martin F."/>
        </authorList>
    </citation>
    <scope>NUCLEOTIDE SEQUENCE [LARGE SCALE GENOMIC DNA]</scope>
    <source>
        <strain evidence="5">Zn</strain>
    </source>
</reference>
<organism evidence="4 5">
    <name type="scientific">Oidiodendron maius (strain Zn)</name>
    <dbReference type="NCBI Taxonomy" id="913774"/>
    <lineage>
        <taxon>Eukaryota</taxon>
        <taxon>Fungi</taxon>
        <taxon>Dikarya</taxon>
        <taxon>Ascomycota</taxon>
        <taxon>Pezizomycotina</taxon>
        <taxon>Leotiomycetes</taxon>
        <taxon>Leotiomycetes incertae sedis</taxon>
        <taxon>Myxotrichaceae</taxon>
        <taxon>Oidiodendron</taxon>
    </lineage>
</organism>
<dbReference type="OrthoDB" id="5213892at2759"/>
<gene>
    <name evidence="4" type="ORF">OIDMADRAFT_33924</name>
</gene>
<reference evidence="4 5" key="1">
    <citation type="submission" date="2014-04" db="EMBL/GenBank/DDBJ databases">
        <authorList>
            <consortium name="DOE Joint Genome Institute"/>
            <person name="Kuo A."/>
            <person name="Martino E."/>
            <person name="Perotto S."/>
            <person name="Kohler A."/>
            <person name="Nagy L.G."/>
            <person name="Floudas D."/>
            <person name="Copeland A."/>
            <person name="Barry K.W."/>
            <person name="Cichocki N."/>
            <person name="Veneault-Fourrey C."/>
            <person name="LaButti K."/>
            <person name="Lindquist E.A."/>
            <person name="Lipzen A."/>
            <person name="Lundell T."/>
            <person name="Morin E."/>
            <person name="Murat C."/>
            <person name="Sun H."/>
            <person name="Tunlid A."/>
            <person name="Henrissat B."/>
            <person name="Grigoriev I.V."/>
            <person name="Hibbett D.S."/>
            <person name="Martin F."/>
            <person name="Nordberg H.P."/>
            <person name="Cantor M.N."/>
            <person name="Hua S.X."/>
        </authorList>
    </citation>
    <scope>NUCLEOTIDE SEQUENCE [LARGE SCALE GENOMIC DNA]</scope>
    <source>
        <strain evidence="4 5">Zn</strain>
    </source>
</reference>
<evidence type="ECO:0000256" key="1">
    <source>
        <dbReference type="ARBA" id="ARBA00004123"/>
    </source>
</evidence>
<feature type="region of interest" description="Disordered" evidence="3">
    <location>
        <begin position="48"/>
        <end position="80"/>
    </location>
</feature>